<feature type="domain" description="HNH nuclease" evidence="1">
    <location>
        <begin position="55"/>
        <end position="99"/>
    </location>
</feature>
<dbReference type="Proteomes" id="UP000316291">
    <property type="component" value="Unassembled WGS sequence"/>
</dbReference>
<evidence type="ECO:0000313" key="3">
    <source>
        <dbReference type="Proteomes" id="UP000316291"/>
    </source>
</evidence>
<keyword evidence="2" id="KW-0255">Endonuclease</keyword>
<sequence length="115" mass="13255">MSTRRDRIRDKVMARVEIVEGPLDTPCHLWTGPTSGSKGRGKDYARMSLDGGTMAVHIVMYVLEHGPIPPRKQLDHRCRTRRCVNPDHLEMVTHKENMRRRDKANRFECEAVAAF</sequence>
<dbReference type="InterPro" id="IPR044930">
    <property type="entry name" value="Homing_endonuclease_His-Me"/>
</dbReference>
<name>A0A562QS08_9BRAD</name>
<dbReference type="Pfam" id="PF13392">
    <property type="entry name" value="HNH_3"/>
    <property type="match status" value="1"/>
</dbReference>
<evidence type="ECO:0000313" key="2">
    <source>
        <dbReference type="EMBL" id="TWI59477.1"/>
    </source>
</evidence>
<reference evidence="2 3" key="1">
    <citation type="journal article" date="2015" name="Stand. Genomic Sci.">
        <title>Genomic Encyclopedia of Bacterial and Archaeal Type Strains, Phase III: the genomes of soil and plant-associated and newly described type strains.</title>
        <authorList>
            <person name="Whitman W.B."/>
            <person name="Woyke T."/>
            <person name="Klenk H.P."/>
            <person name="Zhou Y."/>
            <person name="Lilburn T.G."/>
            <person name="Beck B.J."/>
            <person name="De Vos P."/>
            <person name="Vandamme P."/>
            <person name="Eisen J.A."/>
            <person name="Garrity G."/>
            <person name="Hugenholtz P."/>
            <person name="Kyrpides N.C."/>
        </authorList>
    </citation>
    <scope>NUCLEOTIDE SEQUENCE [LARGE SCALE GENOMIC DNA]</scope>
    <source>
        <strain evidence="2 3">CGMCC 1.10948</strain>
    </source>
</reference>
<dbReference type="SUPFAM" id="SSF54060">
    <property type="entry name" value="His-Me finger endonucleases"/>
    <property type="match status" value="1"/>
</dbReference>
<dbReference type="GeneID" id="93216660"/>
<dbReference type="Gene3D" id="3.90.75.10">
    <property type="entry name" value="Homing Intron 3 (I-ppo) Encoded Endonuclease, Chain A"/>
    <property type="match status" value="1"/>
</dbReference>
<keyword evidence="2" id="KW-0540">Nuclease</keyword>
<proteinExistence type="predicted"/>
<dbReference type="InterPro" id="IPR044925">
    <property type="entry name" value="His-Me_finger_sf"/>
</dbReference>
<dbReference type="AlphaFoldDB" id="A0A562QS08"/>
<dbReference type="OrthoDB" id="7728307at2"/>
<dbReference type="InterPro" id="IPR003615">
    <property type="entry name" value="HNH_nuc"/>
</dbReference>
<dbReference type="RefSeq" id="WP_028153910.1">
    <property type="nucleotide sequence ID" value="NZ_VLLA01000039.1"/>
</dbReference>
<evidence type="ECO:0000259" key="1">
    <source>
        <dbReference type="Pfam" id="PF13392"/>
    </source>
</evidence>
<protein>
    <submittedName>
        <fullName evidence="2">HNH endonuclease</fullName>
    </submittedName>
</protein>
<keyword evidence="2" id="KW-0378">Hydrolase</keyword>
<gene>
    <name evidence="2" type="ORF">IQ16_07932</name>
</gene>
<dbReference type="GO" id="GO:0004519">
    <property type="term" value="F:endonuclease activity"/>
    <property type="evidence" value="ECO:0007669"/>
    <property type="project" value="UniProtKB-KW"/>
</dbReference>
<keyword evidence="3" id="KW-1185">Reference proteome</keyword>
<accession>A0A562QS08</accession>
<comment type="caution">
    <text evidence="2">The sequence shown here is derived from an EMBL/GenBank/DDBJ whole genome shotgun (WGS) entry which is preliminary data.</text>
</comment>
<organism evidence="2 3">
    <name type="scientific">Bradyrhizobium huanghuaihaiense</name>
    <dbReference type="NCBI Taxonomy" id="990078"/>
    <lineage>
        <taxon>Bacteria</taxon>
        <taxon>Pseudomonadati</taxon>
        <taxon>Pseudomonadota</taxon>
        <taxon>Alphaproteobacteria</taxon>
        <taxon>Hyphomicrobiales</taxon>
        <taxon>Nitrobacteraceae</taxon>
        <taxon>Bradyrhizobium</taxon>
    </lineage>
</organism>
<dbReference type="EMBL" id="VLLA01000039">
    <property type="protein sequence ID" value="TWI59477.1"/>
    <property type="molecule type" value="Genomic_DNA"/>
</dbReference>